<evidence type="ECO:0000313" key="2">
    <source>
        <dbReference type="Proteomes" id="UP000178797"/>
    </source>
</evidence>
<protein>
    <submittedName>
        <fullName evidence="1">Uncharacterized protein</fullName>
    </submittedName>
</protein>
<comment type="caution">
    <text evidence="1">The sequence shown here is derived from an EMBL/GenBank/DDBJ whole genome shotgun (WGS) entry which is preliminary data.</text>
</comment>
<gene>
    <name evidence="1" type="ORF">A2W05_00945</name>
</gene>
<dbReference type="AlphaFoldDB" id="A0A1F7S2L5"/>
<dbReference type="Proteomes" id="UP000178797">
    <property type="component" value="Unassembled WGS sequence"/>
</dbReference>
<organism evidence="1 2">
    <name type="scientific">Candidatus Schekmanbacteria bacterium RBG_16_38_10</name>
    <dbReference type="NCBI Taxonomy" id="1817879"/>
    <lineage>
        <taxon>Bacteria</taxon>
        <taxon>Candidatus Schekmaniibacteriota</taxon>
    </lineage>
</organism>
<sequence length="67" mass="8127">MPWASPLSALHQFEIFKYCGKKRLYICIFLKDLSRKIFSEKHQKISYRNIFPRFIMPLGSKTLRRTF</sequence>
<dbReference type="EMBL" id="MGDE01000042">
    <property type="protein sequence ID" value="OGL47347.1"/>
    <property type="molecule type" value="Genomic_DNA"/>
</dbReference>
<evidence type="ECO:0000313" key="1">
    <source>
        <dbReference type="EMBL" id="OGL47347.1"/>
    </source>
</evidence>
<proteinExistence type="predicted"/>
<name>A0A1F7S2L5_9BACT</name>
<accession>A0A1F7S2L5</accession>
<reference evidence="1 2" key="1">
    <citation type="journal article" date="2016" name="Nat. Commun.">
        <title>Thousands of microbial genomes shed light on interconnected biogeochemical processes in an aquifer system.</title>
        <authorList>
            <person name="Anantharaman K."/>
            <person name="Brown C.T."/>
            <person name="Hug L.A."/>
            <person name="Sharon I."/>
            <person name="Castelle C.J."/>
            <person name="Probst A.J."/>
            <person name="Thomas B.C."/>
            <person name="Singh A."/>
            <person name="Wilkins M.J."/>
            <person name="Karaoz U."/>
            <person name="Brodie E.L."/>
            <person name="Williams K.H."/>
            <person name="Hubbard S.S."/>
            <person name="Banfield J.F."/>
        </authorList>
    </citation>
    <scope>NUCLEOTIDE SEQUENCE [LARGE SCALE GENOMIC DNA]</scope>
</reference>